<dbReference type="InterPro" id="IPR029676">
    <property type="entry name" value="CFAP221"/>
</dbReference>
<accession>A0A0L8H9I4</accession>
<evidence type="ECO:0000313" key="2">
    <source>
        <dbReference type="EMBL" id="KOF85956.1"/>
    </source>
</evidence>
<feature type="region of interest" description="Disordered" evidence="1">
    <location>
        <begin position="191"/>
        <end position="217"/>
    </location>
</feature>
<dbReference type="STRING" id="37653.A0A0L8H9I4"/>
<dbReference type="GO" id="GO:0097729">
    <property type="term" value="C:9+2 motile cilium"/>
    <property type="evidence" value="ECO:0007669"/>
    <property type="project" value="TreeGrafter"/>
</dbReference>
<dbReference type="PANTHER" id="PTHR46500:SF1">
    <property type="entry name" value="CILIA- AND FLAGELLA-ASSOCIATED PROTEIN 221"/>
    <property type="match status" value="1"/>
</dbReference>
<sequence length="300" mass="35404">MRIYDDTPEDVADFNPYKNNLWPQRLYVKKRFIQAVHKVIIQNRYSKRLKILKDLAEKWRHETFIPDSIDDYQLREKFHEEIKKNYNTVFEDMSSNICSQSFMHTNQPGDKIKIYDTFSQVPLSDTEFISRKTVSYEDLLVPQYYKLQDYEPCDIHEAAVSYLYPDPERYMPITVTTPVVVIDSSFKYRKKAKSPKKKHPETHEKSGATKRLSPPKMDSSITDETLMKFKMPDFLLHHLKNSTEHMFHGRQMLNDDDDDNDDYDERHSNTCTHKSIYINSLAACFSGDCQNDVDASEENP</sequence>
<dbReference type="EMBL" id="KQ418770">
    <property type="protein sequence ID" value="KOF85956.1"/>
    <property type="molecule type" value="Genomic_DNA"/>
</dbReference>
<organism evidence="2">
    <name type="scientific">Octopus bimaculoides</name>
    <name type="common">California two-spotted octopus</name>
    <dbReference type="NCBI Taxonomy" id="37653"/>
    <lineage>
        <taxon>Eukaryota</taxon>
        <taxon>Metazoa</taxon>
        <taxon>Spiralia</taxon>
        <taxon>Lophotrochozoa</taxon>
        <taxon>Mollusca</taxon>
        <taxon>Cephalopoda</taxon>
        <taxon>Coleoidea</taxon>
        <taxon>Octopodiformes</taxon>
        <taxon>Octopoda</taxon>
        <taxon>Incirrata</taxon>
        <taxon>Octopodidae</taxon>
        <taxon>Octopus</taxon>
    </lineage>
</organism>
<proteinExistence type="predicted"/>
<name>A0A0L8H9I4_OCTBM</name>
<dbReference type="GO" id="GO:0003341">
    <property type="term" value="P:cilium movement"/>
    <property type="evidence" value="ECO:0007669"/>
    <property type="project" value="InterPro"/>
</dbReference>
<dbReference type="PANTHER" id="PTHR46500">
    <property type="entry name" value="CILIA- AND FLAGELLA-ASSOCIATED PROTEIN 221"/>
    <property type="match status" value="1"/>
</dbReference>
<gene>
    <name evidence="2" type="ORF">OCBIM_22019462mg</name>
</gene>
<feature type="compositionally biased region" description="Basic residues" evidence="1">
    <location>
        <begin position="191"/>
        <end position="200"/>
    </location>
</feature>
<dbReference type="GO" id="GO:0044458">
    <property type="term" value="P:motile cilium assembly"/>
    <property type="evidence" value="ECO:0007669"/>
    <property type="project" value="TreeGrafter"/>
</dbReference>
<dbReference type="AlphaFoldDB" id="A0A0L8H9I4"/>
<reference evidence="2" key="1">
    <citation type="submission" date="2015-07" db="EMBL/GenBank/DDBJ databases">
        <title>MeaNS - Measles Nucleotide Surveillance Program.</title>
        <authorList>
            <person name="Tran T."/>
            <person name="Druce J."/>
        </authorList>
    </citation>
    <scope>NUCLEOTIDE SEQUENCE</scope>
    <source>
        <strain evidence="2">UCB-OBI-ISO-001</strain>
        <tissue evidence="2">Gonad</tissue>
    </source>
</reference>
<feature type="non-terminal residue" evidence="2">
    <location>
        <position position="300"/>
    </location>
</feature>
<protein>
    <submittedName>
        <fullName evidence="2">Uncharacterized protein</fullName>
    </submittedName>
</protein>
<evidence type="ECO:0000256" key="1">
    <source>
        <dbReference type="SAM" id="MobiDB-lite"/>
    </source>
</evidence>